<dbReference type="GeneID" id="93223371"/>
<organism evidence="6 7">
    <name type="scientific">Enterococcus gallinarum</name>
    <dbReference type="NCBI Taxonomy" id="1353"/>
    <lineage>
        <taxon>Bacteria</taxon>
        <taxon>Bacillati</taxon>
        <taxon>Bacillota</taxon>
        <taxon>Bacilli</taxon>
        <taxon>Lactobacillales</taxon>
        <taxon>Enterococcaceae</taxon>
        <taxon>Enterococcus</taxon>
    </lineage>
</organism>
<dbReference type="Pfam" id="PF07155">
    <property type="entry name" value="ECF-ribofla_trS"/>
    <property type="match status" value="1"/>
</dbReference>
<sequence>MSTKKLTTLAMLTALTTALSLLFVLPVPQTKGVVTLCEAGIYTTALLLGGPSGAIVGSLSGGMIDFLSGYPEWALFSILIHGCQGYLTGRFRHYPLLALCLGSVTMILGYAAATTIMFGFGAGIASILSNSLQNVFGILVAFPLVNYLKRTQKFSLNER</sequence>
<dbReference type="Proteomes" id="UP000571857">
    <property type="component" value="Unassembled WGS sequence"/>
</dbReference>
<dbReference type="PANTHER" id="PTHR37815">
    <property type="entry name" value="UPF0397 PROTEIN BC_2624-RELATED"/>
    <property type="match status" value="1"/>
</dbReference>
<evidence type="ECO:0000256" key="1">
    <source>
        <dbReference type="ARBA" id="ARBA00022692"/>
    </source>
</evidence>
<evidence type="ECO:0000256" key="3">
    <source>
        <dbReference type="SAM" id="Phobius"/>
    </source>
</evidence>
<dbReference type="RefSeq" id="WP_029487174.1">
    <property type="nucleotide sequence ID" value="NZ_CAKOCH010000010.1"/>
</dbReference>
<keyword evidence="1 3" id="KW-0812">Transmembrane</keyword>
<gene>
    <name evidence="6" type="primary">hmpT</name>
    <name evidence="4" type="ORF">HWH42_00405</name>
    <name evidence="6" type="ORF">NCTC12360_01618</name>
    <name evidence="5" type="ORF">QRX88_13655</name>
</gene>
<evidence type="ECO:0000313" key="6">
    <source>
        <dbReference type="EMBL" id="STD83158.1"/>
    </source>
</evidence>
<evidence type="ECO:0000256" key="2">
    <source>
        <dbReference type="ARBA" id="ARBA00022989"/>
    </source>
</evidence>
<dbReference type="InterPro" id="IPR009825">
    <property type="entry name" value="ECF_substrate-spec-like"/>
</dbReference>
<feature type="transmembrane region" description="Helical" evidence="3">
    <location>
        <begin position="6"/>
        <end position="27"/>
    </location>
</feature>
<evidence type="ECO:0000313" key="5">
    <source>
        <dbReference type="EMBL" id="MDL4936767.1"/>
    </source>
</evidence>
<keyword evidence="7" id="KW-1185">Reference proteome</keyword>
<dbReference type="PANTHER" id="PTHR37815:SF3">
    <property type="entry name" value="UPF0397 PROTEIN SPR0429"/>
    <property type="match status" value="1"/>
</dbReference>
<dbReference type="Proteomes" id="UP001241571">
    <property type="component" value="Unassembled WGS sequence"/>
</dbReference>
<dbReference type="EMBL" id="JABXJK010000004">
    <property type="protein sequence ID" value="MBA0971067.1"/>
    <property type="molecule type" value="Genomic_DNA"/>
</dbReference>
<dbReference type="GO" id="GO:0016020">
    <property type="term" value="C:membrane"/>
    <property type="evidence" value="ECO:0007669"/>
    <property type="project" value="InterPro"/>
</dbReference>
<evidence type="ECO:0000313" key="7">
    <source>
        <dbReference type="Proteomes" id="UP000254807"/>
    </source>
</evidence>
<dbReference type="AlphaFoldDB" id="A0A2K3QTF1"/>
<feature type="transmembrane region" description="Helical" evidence="3">
    <location>
        <begin position="131"/>
        <end position="148"/>
    </location>
</feature>
<dbReference type="Proteomes" id="UP000254807">
    <property type="component" value="Unassembled WGS sequence"/>
</dbReference>
<reference evidence="5 9" key="3">
    <citation type="submission" date="2023-06" db="EMBL/GenBank/DDBJ databases">
        <title>Acute promotion of culturable opportunistic pathogens and persistent increase of antibiotic resistance following antibiotic exposure in mouse gut microbiota.</title>
        <authorList>
            <person name="Li L."/>
            <person name="Wang B."/>
            <person name="Sun Y."/>
            <person name="Wang M."/>
            <person name="Xu H."/>
        </authorList>
    </citation>
    <scope>NUCLEOTIDE SEQUENCE [LARGE SCALE GENOMIC DNA]</scope>
    <source>
        <strain evidence="5 9">CRI2_2</strain>
    </source>
</reference>
<keyword evidence="2 3" id="KW-1133">Transmembrane helix</keyword>
<evidence type="ECO:0000313" key="9">
    <source>
        <dbReference type="Proteomes" id="UP001241571"/>
    </source>
</evidence>
<dbReference type="OrthoDB" id="411368at2"/>
<reference evidence="6 7" key="1">
    <citation type="submission" date="2018-06" db="EMBL/GenBank/DDBJ databases">
        <authorList>
            <consortium name="Pathogen Informatics"/>
            <person name="Doyle S."/>
        </authorList>
    </citation>
    <scope>NUCLEOTIDE SEQUENCE [LARGE SCALE GENOMIC DNA]</scope>
    <source>
        <strain evidence="6 7">NCTC12360</strain>
    </source>
</reference>
<evidence type="ECO:0000313" key="8">
    <source>
        <dbReference type="Proteomes" id="UP000571857"/>
    </source>
</evidence>
<dbReference type="Gene3D" id="1.10.1760.20">
    <property type="match status" value="1"/>
</dbReference>
<evidence type="ECO:0000313" key="4">
    <source>
        <dbReference type="EMBL" id="MBA0971067.1"/>
    </source>
</evidence>
<name>A0A2K3QTF1_ENTGA</name>
<feature type="transmembrane region" description="Helical" evidence="3">
    <location>
        <begin position="39"/>
        <end position="64"/>
    </location>
</feature>
<protein>
    <submittedName>
        <fullName evidence="4">ECF transporter S component</fullName>
    </submittedName>
    <submittedName>
        <fullName evidence="6">Predicted membrane protein</fullName>
    </submittedName>
</protein>
<proteinExistence type="predicted"/>
<accession>A0A2K3QTF1</accession>
<feature type="transmembrane region" description="Helical" evidence="3">
    <location>
        <begin position="96"/>
        <end position="125"/>
    </location>
</feature>
<reference evidence="4 8" key="2">
    <citation type="submission" date="2020-06" db="EMBL/GenBank/DDBJ databases">
        <title>Crossreactivity between MHC class I-restricted antigens from cancer cells and an enterococcal bacteriophage.</title>
        <authorList>
            <person name="Fluckiger A."/>
            <person name="Daillere R."/>
            <person name="Sassi M."/>
            <person name="Cattoir V."/>
            <person name="Kroemer G."/>
            <person name="Zitvogel L."/>
        </authorList>
    </citation>
    <scope>NUCLEOTIDE SEQUENCE [LARGE SCALE GENOMIC DNA]</scope>
    <source>
        <strain evidence="4 8">EG4</strain>
    </source>
</reference>
<keyword evidence="3" id="KW-0472">Membrane</keyword>
<dbReference type="EMBL" id="UFYW01000001">
    <property type="protein sequence ID" value="STD83158.1"/>
    <property type="molecule type" value="Genomic_DNA"/>
</dbReference>
<dbReference type="EMBL" id="JASUBT010000010">
    <property type="protein sequence ID" value="MDL4936767.1"/>
    <property type="molecule type" value="Genomic_DNA"/>
</dbReference>